<comment type="subcellular location">
    <subcellularLocation>
        <location evidence="1">Nucleus</location>
    </subcellularLocation>
</comment>
<reference evidence="2" key="1">
    <citation type="journal article" date="2016" name="Sci. Rep.">
        <title>Molecular characterization of firefly nuptial gifts: a multi-omics approach sheds light on postcopulatory sexual selection.</title>
        <authorList>
            <person name="Al-Wathiqui N."/>
            <person name="Fallon T.R."/>
            <person name="South A."/>
            <person name="Weng J.K."/>
            <person name="Lewis S.M."/>
        </authorList>
    </citation>
    <scope>NUCLEOTIDE SEQUENCE</scope>
</reference>
<dbReference type="GO" id="GO:0005634">
    <property type="term" value="C:nucleus"/>
    <property type="evidence" value="ECO:0007669"/>
    <property type="project" value="UniProtKB-SubCell"/>
</dbReference>
<dbReference type="InterPro" id="IPR009057">
    <property type="entry name" value="Homeodomain-like_sf"/>
</dbReference>
<evidence type="ECO:0000313" key="2">
    <source>
        <dbReference type="EMBL" id="JAV90976.1"/>
    </source>
</evidence>
<dbReference type="SUPFAM" id="SSF46689">
    <property type="entry name" value="Homeodomain-like"/>
    <property type="match status" value="1"/>
</dbReference>
<accession>A0A1Y1N3R5</accession>
<evidence type="ECO:0000256" key="1">
    <source>
        <dbReference type="ARBA" id="ARBA00004123"/>
    </source>
</evidence>
<proteinExistence type="predicted"/>
<dbReference type="EMBL" id="GEZM01017000">
    <property type="protein sequence ID" value="JAV90976.1"/>
    <property type="molecule type" value="Transcribed_RNA"/>
</dbReference>
<dbReference type="InterPro" id="IPR036388">
    <property type="entry name" value="WH-like_DNA-bd_sf"/>
</dbReference>
<name>A0A1Y1N3R5_PHOPY</name>
<sequence>MARGKATRKEIRQLIVKWVQKGKSFRTRGQEFNLPKFTVADIVTKYGKTASMEVAGKSTVRRPKVTPRMHRALVTICKSGRKDTVRNLTVKWNEVTNAHLSR</sequence>
<dbReference type="AlphaFoldDB" id="A0A1Y1N3R5"/>
<protein>
    <submittedName>
        <fullName evidence="2">Uncharacterized protein</fullName>
    </submittedName>
</protein>
<dbReference type="EMBL" id="GEZM01017001">
    <property type="protein sequence ID" value="JAV90975.1"/>
    <property type="molecule type" value="Transcribed_RNA"/>
</dbReference>
<organism evidence="2">
    <name type="scientific">Photinus pyralis</name>
    <name type="common">Common eastern firefly</name>
    <name type="synonym">Lampyris pyralis</name>
    <dbReference type="NCBI Taxonomy" id="7054"/>
    <lineage>
        <taxon>Eukaryota</taxon>
        <taxon>Metazoa</taxon>
        <taxon>Ecdysozoa</taxon>
        <taxon>Arthropoda</taxon>
        <taxon>Hexapoda</taxon>
        <taxon>Insecta</taxon>
        <taxon>Pterygota</taxon>
        <taxon>Neoptera</taxon>
        <taxon>Endopterygota</taxon>
        <taxon>Coleoptera</taxon>
        <taxon>Polyphaga</taxon>
        <taxon>Elateriformia</taxon>
        <taxon>Elateroidea</taxon>
        <taxon>Lampyridae</taxon>
        <taxon>Lampyrinae</taxon>
        <taxon>Photinus</taxon>
    </lineage>
</organism>
<dbReference type="Gene3D" id="1.10.10.10">
    <property type="entry name" value="Winged helix-like DNA-binding domain superfamily/Winged helix DNA-binding domain"/>
    <property type="match status" value="1"/>
</dbReference>